<keyword evidence="1" id="KW-0132">Cell division</keyword>
<dbReference type="AlphaFoldDB" id="A0A380DYV3"/>
<sequence length="51" mass="6086">MEREVYDESNEIDFYEDTEINGSHIEKVLEGIREKNDVQETEVINVFPIRL</sequence>
<accession>A0A380DYV3</accession>
<evidence type="ECO:0000313" key="2">
    <source>
        <dbReference type="Proteomes" id="UP000254502"/>
    </source>
</evidence>
<evidence type="ECO:0000313" key="1">
    <source>
        <dbReference type="EMBL" id="SUK82619.1"/>
    </source>
</evidence>
<gene>
    <name evidence="1" type="primary">ftsA_5</name>
    <name evidence="1" type="ORF">NCTC5664_02378</name>
</gene>
<proteinExistence type="predicted"/>
<reference evidence="1 2" key="1">
    <citation type="submission" date="2018-06" db="EMBL/GenBank/DDBJ databases">
        <authorList>
            <consortium name="Pathogen Informatics"/>
            <person name="Doyle S."/>
        </authorList>
    </citation>
    <scope>NUCLEOTIDE SEQUENCE [LARGE SCALE GENOMIC DNA]</scope>
    <source>
        <strain evidence="1 2">NCTC5664</strain>
    </source>
</reference>
<name>A0A380DYV3_STAAU</name>
<protein>
    <submittedName>
        <fullName evidence="1">Cell division protein FtsA</fullName>
    </submittedName>
</protein>
<dbReference type="EMBL" id="UHAQ01000003">
    <property type="protein sequence ID" value="SUK82619.1"/>
    <property type="molecule type" value="Genomic_DNA"/>
</dbReference>
<keyword evidence="1" id="KW-0131">Cell cycle</keyword>
<dbReference type="GO" id="GO:0051301">
    <property type="term" value="P:cell division"/>
    <property type="evidence" value="ECO:0007669"/>
    <property type="project" value="UniProtKB-KW"/>
</dbReference>
<organism evidence="1 2">
    <name type="scientific">Staphylococcus aureus</name>
    <dbReference type="NCBI Taxonomy" id="1280"/>
    <lineage>
        <taxon>Bacteria</taxon>
        <taxon>Bacillati</taxon>
        <taxon>Bacillota</taxon>
        <taxon>Bacilli</taxon>
        <taxon>Bacillales</taxon>
        <taxon>Staphylococcaceae</taxon>
        <taxon>Staphylococcus</taxon>
    </lineage>
</organism>
<dbReference type="Proteomes" id="UP000254502">
    <property type="component" value="Unassembled WGS sequence"/>
</dbReference>